<dbReference type="Gene3D" id="3.40.50.10610">
    <property type="entry name" value="ABC-type transport auxiliary lipoprotein component"/>
    <property type="match status" value="1"/>
</dbReference>
<dbReference type="EMBL" id="FMTL01000001">
    <property type="protein sequence ID" value="SCW45737.1"/>
    <property type="molecule type" value="Genomic_DNA"/>
</dbReference>
<dbReference type="AlphaFoldDB" id="A0AB37Z6M7"/>
<feature type="region of interest" description="Disordered" evidence="1">
    <location>
        <begin position="214"/>
        <end position="236"/>
    </location>
</feature>
<dbReference type="SUPFAM" id="SSF159594">
    <property type="entry name" value="XCC0632-like"/>
    <property type="match status" value="1"/>
</dbReference>
<organism evidence="3 4">
    <name type="scientific">Pseudomonas peli</name>
    <dbReference type="NCBI Taxonomy" id="592361"/>
    <lineage>
        <taxon>Bacteria</taxon>
        <taxon>Pseudomonadati</taxon>
        <taxon>Pseudomonadota</taxon>
        <taxon>Gammaproteobacteria</taxon>
        <taxon>Pseudomonadales</taxon>
        <taxon>Pseudomonadaceae</taxon>
        <taxon>Pseudomonas</taxon>
    </lineage>
</organism>
<keyword evidence="4" id="KW-1185">Reference proteome</keyword>
<evidence type="ECO:0000256" key="1">
    <source>
        <dbReference type="SAM" id="MobiDB-lite"/>
    </source>
</evidence>
<name>A0AB37Z6M7_9PSED</name>
<dbReference type="Proteomes" id="UP000242418">
    <property type="component" value="Unassembled WGS sequence"/>
</dbReference>
<sequence length="255" mass="27338">MNRLHLMCMHAGRLAGWMSEMTALRFPGILLLAGALGLTGCMRYQQAPLYQLDSGEIRVPAAEQGIAVLLGPVAVADYLQREALLQRQADGSLTATEDARWAGSLAADIDQQLLRQLASRLNSQRLVLAPATAGFVPQVRLGVSITRLDSGPQRPAVLEAQWRLAGADGKLLDGRLVRLEEAHSGSIVDQVRAQSLVVQQLVAQLAAAVETHGKPAPQVAPAPVRRPAPAKPAVPDVPRIPVAEPIRSEGEVFRF</sequence>
<gene>
    <name evidence="3" type="ORF">SAMN05216370_1371</name>
</gene>
<dbReference type="InterPro" id="IPR005586">
    <property type="entry name" value="ABC_trans_aux"/>
</dbReference>
<comment type="caution">
    <text evidence="3">The sequence shown here is derived from an EMBL/GenBank/DDBJ whole genome shotgun (WGS) entry which is preliminary data.</text>
</comment>
<feature type="compositionally biased region" description="Pro residues" evidence="1">
    <location>
        <begin position="218"/>
        <end position="232"/>
    </location>
</feature>
<evidence type="ECO:0000259" key="2">
    <source>
        <dbReference type="Pfam" id="PF03886"/>
    </source>
</evidence>
<evidence type="ECO:0000313" key="3">
    <source>
        <dbReference type="EMBL" id="SCW45737.1"/>
    </source>
</evidence>
<feature type="domain" description="ABC-type transport auxiliary lipoprotein component" evidence="2">
    <location>
        <begin position="58"/>
        <end position="206"/>
    </location>
</feature>
<proteinExistence type="predicted"/>
<evidence type="ECO:0000313" key="4">
    <source>
        <dbReference type="Proteomes" id="UP000242418"/>
    </source>
</evidence>
<accession>A0AB37Z6M7</accession>
<reference evidence="3 4" key="1">
    <citation type="submission" date="2016-10" db="EMBL/GenBank/DDBJ databases">
        <authorList>
            <person name="Varghese N."/>
            <person name="Submissions S."/>
        </authorList>
    </citation>
    <scope>NUCLEOTIDE SEQUENCE [LARGE SCALE GENOMIC DNA]</scope>
    <source>
        <strain evidence="3 4">DSM 17833</strain>
    </source>
</reference>
<protein>
    <recommendedName>
        <fullName evidence="2">ABC-type transport auxiliary lipoprotein component domain-containing protein</fullName>
    </recommendedName>
</protein>
<dbReference type="Pfam" id="PF03886">
    <property type="entry name" value="ABC_trans_aux"/>
    <property type="match status" value="1"/>
</dbReference>